<dbReference type="InterPro" id="IPR002737">
    <property type="entry name" value="MEMO1_fam"/>
</dbReference>
<dbReference type="PANTHER" id="PTHR11060">
    <property type="entry name" value="PROTEIN MEMO1"/>
    <property type="match status" value="1"/>
</dbReference>
<dbReference type="Pfam" id="PF01875">
    <property type="entry name" value="Memo"/>
    <property type="match status" value="1"/>
</dbReference>
<dbReference type="PATRIC" id="fig|1703771.3.peg.1540"/>
<evidence type="ECO:0000313" key="4">
    <source>
        <dbReference type="Proteomes" id="UP000051124"/>
    </source>
</evidence>
<accession>A0A0S7WIH1</accession>
<dbReference type="PANTHER" id="PTHR11060:SF0">
    <property type="entry name" value="PROTEIN MEMO1"/>
    <property type="match status" value="1"/>
</dbReference>
<dbReference type="HAMAP" id="MF_00055">
    <property type="entry name" value="MEMO1"/>
    <property type="match status" value="1"/>
</dbReference>
<comment type="similarity">
    <text evidence="1 2">Belongs to the MEMO1 family.</text>
</comment>
<name>A0A0S7WIH1_UNCT6</name>
<protein>
    <recommendedName>
        <fullName evidence="2">MEMO1 family protein AMJ40_04585</fullName>
    </recommendedName>
</protein>
<reference evidence="3 4" key="1">
    <citation type="journal article" date="2015" name="Microbiome">
        <title>Genomic resolution of linkages in carbon, nitrogen, and sulfur cycling among widespread estuary sediment bacteria.</title>
        <authorList>
            <person name="Baker B.J."/>
            <person name="Lazar C.S."/>
            <person name="Teske A.P."/>
            <person name="Dick G.J."/>
        </authorList>
    </citation>
    <scope>NUCLEOTIDE SEQUENCE [LARGE SCALE GENOMIC DNA]</scope>
    <source>
        <strain evidence="3">DG_26</strain>
    </source>
</reference>
<sequence>MVRMPVVAGRFYEGEVKLLNDRIKNCFLKGLGPGRLPEGDFGTSRFLRAVIAPHAGYVYSGMPAAHSYLRIYEDGKPDHIIILGPNHYGTGSRVAVCNDNWETPLGTVRYDTELGSAIVEANEYATNDCVAHSSEHSIEVQLPFLQFIFGEDFSFVPISIRDPTYDISASLGQTLAKLADEMDILVIASSDFTHFETADSARIKDNQAMEYLEFLDARGFIEFVRGHRFSICGAGPIATAMIFAKERGATQFNVLKYTNSGDITGNYNDVVAYVAAEIL</sequence>
<dbReference type="AlphaFoldDB" id="A0A0S7WIH1"/>
<evidence type="ECO:0000313" key="3">
    <source>
        <dbReference type="EMBL" id="KPJ49859.1"/>
    </source>
</evidence>
<comment type="caution">
    <text evidence="3">The sequence shown here is derived from an EMBL/GenBank/DDBJ whole genome shotgun (WGS) entry which is preliminary data.</text>
</comment>
<dbReference type="CDD" id="cd07361">
    <property type="entry name" value="MEMO_like"/>
    <property type="match status" value="1"/>
</dbReference>
<evidence type="ECO:0000256" key="1">
    <source>
        <dbReference type="ARBA" id="ARBA00006315"/>
    </source>
</evidence>
<gene>
    <name evidence="3" type="ORF">AMJ40_04585</name>
</gene>
<dbReference type="NCBIfam" id="TIGR04336">
    <property type="entry name" value="AmmeMemoSam_B"/>
    <property type="match status" value="1"/>
</dbReference>
<organism evidence="3 4">
    <name type="scientific">candidate division TA06 bacterium DG_26</name>
    <dbReference type="NCBI Taxonomy" id="1703771"/>
    <lineage>
        <taxon>Bacteria</taxon>
        <taxon>Bacteria division TA06</taxon>
    </lineage>
</organism>
<evidence type="ECO:0000256" key="2">
    <source>
        <dbReference type="HAMAP-Rule" id="MF_00055"/>
    </source>
</evidence>
<dbReference type="Gene3D" id="3.40.830.10">
    <property type="entry name" value="LigB-like"/>
    <property type="match status" value="1"/>
</dbReference>
<proteinExistence type="inferred from homology"/>
<dbReference type="Proteomes" id="UP000051124">
    <property type="component" value="Unassembled WGS sequence"/>
</dbReference>
<dbReference type="SUPFAM" id="SSF53213">
    <property type="entry name" value="LigB-like"/>
    <property type="match status" value="1"/>
</dbReference>
<dbReference type="EMBL" id="LIZT01000039">
    <property type="protein sequence ID" value="KPJ49859.1"/>
    <property type="molecule type" value="Genomic_DNA"/>
</dbReference>